<dbReference type="Pfam" id="PF00092">
    <property type="entry name" value="VWA"/>
    <property type="match status" value="1"/>
</dbReference>
<comment type="caution">
    <text evidence="4">The sequence shown here is derived from an EMBL/GenBank/DDBJ whole genome shotgun (WGS) entry which is preliminary data.</text>
</comment>
<evidence type="ECO:0000313" key="4">
    <source>
        <dbReference type="EMBL" id="KAJ8405543.1"/>
    </source>
</evidence>
<dbReference type="GO" id="GO:0008305">
    <property type="term" value="C:integrin complex"/>
    <property type="evidence" value="ECO:0007669"/>
    <property type="project" value="TreeGrafter"/>
</dbReference>
<reference evidence="4" key="1">
    <citation type="journal article" date="2023" name="Science">
        <title>Genome structures resolve the early diversification of teleost fishes.</title>
        <authorList>
            <person name="Parey E."/>
            <person name="Louis A."/>
            <person name="Montfort J."/>
            <person name="Bouchez O."/>
            <person name="Roques C."/>
            <person name="Iampietro C."/>
            <person name="Lluch J."/>
            <person name="Castinel A."/>
            <person name="Donnadieu C."/>
            <person name="Desvignes T."/>
            <person name="Floi Bucao C."/>
            <person name="Jouanno E."/>
            <person name="Wen M."/>
            <person name="Mejri S."/>
            <person name="Dirks R."/>
            <person name="Jansen H."/>
            <person name="Henkel C."/>
            <person name="Chen W.J."/>
            <person name="Zahm M."/>
            <person name="Cabau C."/>
            <person name="Klopp C."/>
            <person name="Thompson A.W."/>
            <person name="Robinson-Rechavi M."/>
            <person name="Braasch I."/>
            <person name="Lecointre G."/>
            <person name="Bobe J."/>
            <person name="Postlethwait J.H."/>
            <person name="Berthelot C."/>
            <person name="Roest Crollius H."/>
            <person name="Guiguen Y."/>
        </authorList>
    </citation>
    <scope>NUCLEOTIDE SEQUENCE</scope>
    <source>
        <strain evidence="4">NC1722</strain>
    </source>
</reference>
<dbReference type="GO" id="GO:0007160">
    <property type="term" value="P:cell-matrix adhesion"/>
    <property type="evidence" value="ECO:0007669"/>
    <property type="project" value="TreeGrafter"/>
</dbReference>
<dbReference type="GO" id="GO:0098609">
    <property type="term" value="P:cell-cell adhesion"/>
    <property type="evidence" value="ECO:0007669"/>
    <property type="project" value="TreeGrafter"/>
</dbReference>
<evidence type="ECO:0000256" key="2">
    <source>
        <dbReference type="SAM" id="SignalP"/>
    </source>
</evidence>
<keyword evidence="5" id="KW-1185">Reference proteome</keyword>
<protein>
    <recommendedName>
        <fullName evidence="3">VWFA domain-containing protein</fullName>
    </recommendedName>
</protein>
<organism evidence="4 5">
    <name type="scientific">Aldrovandia affinis</name>
    <dbReference type="NCBI Taxonomy" id="143900"/>
    <lineage>
        <taxon>Eukaryota</taxon>
        <taxon>Metazoa</taxon>
        <taxon>Chordata</taxon>
        <taxon>Craniata</taxon>
        <taxon>Vertebrata</taxon>
        <taxon>Euteleostomi</taxon>
        <taxon>Actinopterygii</taxon>
        <taxon>Neopterygii</taxon>
        <taxon>Teleostei</taxon>
        <taxon>Notacanthiformes</taxon>
        <taxon>Halosauridae</taxon>
        <taxon>Aldrovandia</taxon>
    </lineage>
</organism>
<dbReference type="AlphaFoldDB" id="A0AAD7SNS1"/>
<proteinExistence type="predicted"/>
<feature type="repeat" description="FG-GAP" evidence="1">
    <location>
        <begin position="29"/>
        <end position="87"/>
    </location>
</feature>
<dbReference type="SMART" id="SM00191">
    <property type="entry name" value="Int_alpha"/>
    <property type="match status" value="1"/>
</dbReference>
<dbReference type="GO" id="GO:0005178">
    <property type="term" value="F:integrin binding"/>
    <property type="evidence" value="ECO:0007669"/>
    <property type="project" value="TreeGrafter"/>
</dbReference>
<evidence type="ECO:0000256" key="1">
    <source>
        <dbReference type="PROSITE-ProRule" id="PRU00803"/>
    </source>
</evidence>
<gene>
    <name evidence="4" type="ORF">AAFF_G00315230</name>
</gene>
<dbReference type="PANTHER" id="PTHR23220:SF23">
    <property type="entry name" value="INTEGRIN ALPHA-2"/>
    <property type="match status" value="1"/>
</dbReference>
<sequence length="261" mass="28556">MDSISKDILVTLLILSCGIHLSKSFNVGISEAKVFSGPVGEQFGYTVQQFINHQGKWLLVGSPKSGYPQNQKGDVYRCPISGSRTNCDKLKLQNYVRIPSVKNINTNMSLGLTLTPLPKTNGFMACGPLWAQQCGSQYFYPGICIEVSPLFIPLTTFSPAIQTCGGPMDIALVLDGSNSIWPWVHAFLPENGGRAGAAKVMVVVTDGESHDKEIREQVMKKCEEKGITRFGIAGQGKEGRISKWKCLRLDSALTIPKKRMS</sequence>
<name>A0AAD7SNS1_9TELE</name>
<dbReference type="EMBL" id="JAINUG010000047">
    <property type="protein sequence ID" value="KAJ8405543.1"/>
    <property type="molecule type" value="Genomic_DNA"/>
</dbReference>
<dbReference type="SUPFAM" id="SSF53300">
    <property type="entry name" value="vWA-like"/>
    <property type="match status" value="1"/>
</dbReference>
<dbReference type="GO" id="GO:0007229">
    <property type="term" value="P:integrin-mediated signaling pathway"/>
    <property type="evidence" value="ECO:0007669"/>
    <property type="project" value="TreeGrafter"/>
</dbReference>
<dbReference type="InterPro" id="IPR036465">
    <property type="entry name" value="vWFA_dom_sf"/>
</dbReference>
<dbReference type="Gene3D" id="2.130.10.130">
    <property type="entry name" value="Integrin alpha, N-terminal"/>
    <property type="match status" value="1"/>
</dbReference>
<dbReference type="InterPro" id="IPR013519">
    <property type="entry name" value="Int_alpha_beta-p"/>
</dbReference>
<feature type="chain" id="PRO_5042230714" description="VWFA domain-containing protein" evidence="2">
    <location>
        <begin position="25"/>
        <end position="261"/>
    </location>
</feature>
<dbReference type="InterPro" id="IPR002035">
    <property type="entry name" value="VWF_A"/>
</dbReference>
<feature type="signal peptide" evidence="2">
    <location>
        <begin position="1"/>
        <end position="24"/>
    </location>
</feature>
<feature type="domain" description="VWFA" evidence="3">
    <location>
        <begin position="186"/>
        <end position="233"/>
    </location>
</feature>
<accession>A0AAD7SNS1</accession>
<evidence type="ECO:0000259" key="3">
    <source>
        <dbReference type="Pfam" id="PF00092"/>
    </source>
</evidence>
<dbReference type="SUPFAM" id="SSF69318">
    <property type="entry name" value="Integrin alpha N-terminal domain"/>
    <property type="match status" value="1"/>
</dbReference>
<dbReference type="PROSITE" id="PS51470">
    <property type="entry name" value="FG_GAP"/>
    <property type="match status" value="1"/>
</dbReference>
<dbReference type="Gene3D" id="3.40.50.410">
    <property type="entry name" value="von Willebrand factor, type A domain"/>
    <property type="match status" value="1"/>
</dbReference>
<dbReference type="PANTHER" id="PTHR23220">
    <property type="entry name" value="INTEGRIN ALPHA"/>
    <property type="match status" value="1"/>
</dbReference>
<dbReference type="InterPro" id="IPR028994">
    <property type="entry name" value="Integrin_alpha_N"/>
</dbReference>
<dbReference type="GO" id="GO:0033627">
    <property type="term" value="P:cell adhesion mediated by integrin"/>
    <property type="evidence" value="ECO:0007669"/>
    <property type="project" value="TreeGrafter"/>
</dbReference>
<evidence type="ECO:0000313" key="5">
    <source>
        <dbReference type="Proteomes" id="UP001221898"/>
    </source>
</evidence>
<dbReference type="GO" id="GO:0009897">
    <property type="term" value="C:external side of plasma membrane"/>
    <property type="evidence" value="ECO:0007669"/>
    <property type="project" value="TreeGrafter"/>
</dbReference>
<dbReference type="Proteomes" id="UP001221898">
    <property type="component" value="Unassembled WGS sequence"/>
</dbReference>
<keyword evidence="2" id="KW-0732">Signal</keyword>